<dbReference type="GO" id="GO:0004190">
    <property type="term" value="F:aspartic-type endopeptidase activity"/>
    <property type="evidence" value="ECO:0007669"/>
    <property type="project" value="InterPro"/>
</dbReference>
<dbReference type="Proteomes" id="UP000054047">
    <property type="component" value="Unassembled WGS sequence"/>
</dbReference>
<evidence type="ECO:0000259" key="2">
    <source>
        <dbReference type="PROSITE" id="PS51767"/>
    </source>
</evidence>
<gene>
    <name evidence="3" type="ORF">ANCDUO_00643</name>
</gene>
<evidence type="ECO:0000256" key="1">
    <source>
        <dbReference type="ARBA" id="ARBA00007447"/>
    </source>
</evidence>
<dbReference type="Gene3D" id="2.40.70.10">
    <property type="entry name" value="Acid Proteases"/>
    <property type="match status" value="1"/>
</dbReference>
<dbReference type="InterPro" id="IPR033121">
    <property type="entry name" value="PEPTIDASE_A1"/>
</dbReference>
<evidence type="ECO:0000313" key="3">
    <source>
        <dbReference type="EMBL" id="KIH69017.1"/>
    </source>
</evidence>
<accession>A0A0C2E104</accession>
<comment type="similarity">
    <text evidence="1">Belongs to the peptidase A1 family.</text>
</comment>
<dbReference type="AlphaFoldDB" id="A0A0C2E104"/>
<dbReference type="GO" id="GO:0005764">
    <property type="term" value="C:lysosome"/>
    <property type="evidence" value="ECO:0007669"/>
    <property type="project" value="TreeGrafter"/>
</dbReference>
<dbReference type="InterPro" id="IPR021109">
    <property type="entry name" value="Peptidase_aspartic_dom_sf"/>
</dbReference>
<dbReference type="SUPFAM" id="SSF50630">
    <property type="entry name" value="Acid proteases"/>
    <property type="match status" value="1"/>
</dbReference>
<name>A0A0C2E104_9BILA</name>
<dbReference type="Pfam" id="PF00026">
    <property type="entry name" value="Asp"/>
    <property type="match status" value="1"/>
</dbReference>
<dbReference type="PANTHER" id="PTHR47966:SF45">
    <property type="entry name" value="PEPTIDASE A1 DOMAIN-CONTAINING PROTEIN"/>
    <property type="match status" value="1"/>
</dbReference>
<feature type="domain" description="Peptidase A1" evidence="2">
    <location>
        <begin position="1"/>
        <end position="102"/>
    </location>
</feature>
<dbReference type="EMBL" id="KN726238">
    <property type="protein sequence ID" value="KIH69017.1"/>
    <property type="molecule type" value="Genomic_DNA"/>
</dbReference>
<dbReference type="CDD" id="cd05471">
    <property type="entry name" value="pepsin_like"/>
    <property type="match status" value="1"/>
</dbReference>
<sequence>MPERWSIQYGTGSAEGFYGNDTVRFGDVGTNQLIVPGCQIGQADKIAEFFAGHPIDGVLGMSFSALSNRGVVPVFERAYKLNLVDPVFTVYMKSAGYREFFC</sequence>
<dbReference type="OrthoDB" id="5866118at2759"/>
<dbReference type="GO" id="GO:0006508">
    <property type="term" value="P:proteolysis"/>
    <property type="evidence" value="ECO:0007669"/>
    <property type="project" value="InterPro"/>
</dbReference>
<reference evidence="3 4" key="1">
    <citation type="submission" date="2013-12" db="EMBL/GenBank/DDBJ databases">
        <title>Draft genome of the parsitic nematode Ancylostoma duodenale.</title>
        <authorList>
            <person name="Mitreva M."/>
        </authorList>
    </citation>
    <scope>NUCLEOTIDE SEQUENCE [LARGE SCALE GENOMIC DNA]</scope>
    <source>
        <strain evidence="3 4">Zhejiang</strain>
    </source>
</reference>
<keyword evidence="4" id="KW-1185">Reference proteome</keyword>
<dbReference type="InterPro" id="IPR034164">
    <property type="entry name" value="Pepsin-like_dom"/>
</dbReference>
<proteinExistence type="inferred from homology"/>
<dbReference type="PROSITE" id="PS51767">
    <property type="entry name" value="PEPTIDASE_A1"/>
    <property type="match status" value="1"/>
</dbReference>
<dbReference type="InterPro" id="IPR001461">
    <property type="entry name" value="Aspartic_peptidase_A1"/>
</dbReference>
<protein>
    <recommendedName>
        <fullName evidence="2">Peptidase A1 domain-containing protein</fullName>
    </recommendedName>
</protein>
<evidence type="ECO:0000313" key="4">
    <source>
        <dbReference type="Proteomes" id="UP000054047"/>
    </source>
</evidence>
<dbReference type="PANTHER" id="PTHR47966">
    <property type="entry name" value="BETA-SITE APP-CLEAVING ENZYME, ISOFORM A-RELATED"/>
    <property type="match status" value="1"/>
</dbReference>
<organism evidence="3 4">
    <name type="scientific">Ancylostoma duodenale</name>
    <dbReference type="NCBI Taxonomy" id="51022"/>
    <lineage>
        <taxon>Eukaryota</taxon>
        <taxon>Metazoa</taxon>
        <taxon>Ecdysozoa</taxon>
        <taxon>Nematoda</taxon>
        <taxon>Chromadorea</taxon>
        <taxon>Rhabditida</taxon>
        <taxon>Rhabditina</taxon>
        <taxon>Rhabditomorpha</taxon>
        <taxon>Strongyloidea</taxon>
        <taxon>Ancylostomatidae</taxon>
        <taxon>Ancylostomatinae</taxon>
        <taxon>Ancylostoma</taxon>
    </lineage>
</organism>